<feature type="compositionally biased region" description="Low complexity" evidence="1">
    <location>
        <begin position="74"/>
        <end position="85"/>
    </location>
</feature>
<protein>
    <submittedName>
        <fullName evidence="2">Uncharacterized protein</fullName>
    </submittedName>
</protein>
<evidence type="ECO:0000256" key="1">
    <source>
        <dbReference type="SAM" id="MobiDB-lite"/>
    </source>
</evidence>
<dbReference type="Proteomes" id="UP001153328">
    <property type="component" value="Unassembled WGS sequence"/>
</dbReference>
<comment type="caution">
    <text evidence="2">The sequence shown here is derived from an EMBL/GenBank/DDBJ whole genome shotgun (WGS) entry which is preliminary data.</text>
</comment>
<feature type="region of interest" description="Disordered" evidence="1">
    <location>
        <begin position="1"/>
        <end position="106"/>
    </location>
</feature>
<name>A0A9W4H417_9ACTN</name>
<evidence type="ECO:0000313" key="2">
    <source>
        <dbReference type="EMBL" id="CAG7648373.1"/>
    </source>
</evidence>
<gene>
    <name evidence="2" type="ORF">SBRY_40914</name>
</gene>
<proteinExistence type="predicted"/>
<reference evidence="2" key="1">
    <citation type="submission" date="2021-06" db="EMBL/GenBank/DDBJ databases">
        <authorList>
            <person name="Arsene-Ploetze F."/>
        </authorList>
    </citation>
    <scope>NUCLEOTIDE SEQUENCE</scope>
    <source>
        <strain evidence="2">SBRY1</strain>
    </source>
</reference>
<keyword evidence="3" id="KW-1185">Reference proteome</keyword>
<organism evidence="2 3">
    <name type="scientific">Actinacidiphila bryophytorum</name>
    <dbReference type="NCBI Taxonomy" id="1436133"/>
    <lineage>
        <taxon>Bacteria</taxon>
        <taxon>Bacillati</taxon>
        <taxon>Actinomycetota</taxon>
        <taxon>Actinomycetes</taxon>
        <taxon>Kitasatosporales</taxon>
        <taxon>Streptomycetaceae</taxon>
        <taxon>Actinacidiphila</taxon>
    </lineage>
</organism>
<accession>A0A9W4H417</accession>
<evidence type="ECO:0000313" key="3">
    <source>
        <dbReference type="Proteomes" id="UP001153328"/>
    </source>
</evidence>
<feature type="compositionally biased region" description="Polar residues" evidence="1">
    <location>
        <begin position="36"/>
        <end position="47"/>
    </location>
</feature>
<dbReference type="AlphaFoldDB" id="A0A9W4H417"/>
<sequence length="130" mass="13551">MRTVRQVHPHPPDPTRHGPAGPRVPVPNAGRGGPAPQTQWTPATASAGSRAPLPVRFRRRRGPARPVTPPALPRRPAQARTAAPAEPVPGGGPHRPPGGEPAALAHMRRGAFVPAERRSLPPPAAGRTCA</sequence>
<dbReference type="EMBL" id="CAJVAX010000018">
    <property type="protein sequence ID" value="CAG7648373.1"/>
    <property type="molecule type" value="Genomic_DNA"/>
</dbReference>